<gene>
    <name evidence="1" type="ORF">M9H77_09077</name>
</gene>
<accession>A0ACC0BZI0</accession>
<reference evidence="2" key="1">
    <citation type="journal article" date="2023" name="Nat. Plants">
        <title>Single-cell RNA sequencing provides a high-resolution roadmap for understanding the multicellular compartmentation of specialized metabolism.</title>
        <authorList>
            <person name="Sun S."/>
            <person name="Shen X."/>
            <person name="Li Y."/>
            <person name="Li Y."/>
            <person name="Wang S."/>
            <person name="Li R."/>
            <person name="Zhang H."/>
            <person name="Shen G."/>
            <person name="Guo B."/>
            <person name="Wei J."/>
            <person name="Xu J."/>
            <person name="St-Pierre B."/>
            <person name="Chen S."/>
            <person name="Sun C."/>
        </authorList>
    </citation>
    <scope>NUCLEOTIDE SEQUENCE [LARGE SCALE GENOMIC DNA]</scope>
</reference>
<dbReference type="EMBL" id="CM044702">
    <property type="protein sequence ID" value="KAI5678127.1"/>
    <property type="molecule type" value="Genomic_DNA"/>
</dbReference>
<evidence type="ECO:0000313" key="1">
    <source>
        <dbReference type="EMBL" id="KAI5678127.1"/>
    </source>
</evidence>
<organism evidence="1 2">
    <name type="scientific">Catharanthus roseus</name>
    <name type="common">Madagascar periwinkle</name>
    <name type="synonym">Vinca rosea</name>
    <dbReference type="NCBI Taxonomy" id="4058"/>
    <lineage>
        <taxon>Eukaryota</taxon>
        <taxon>Viridiplantae</taxon>
        <taxon>Streptophyta</taxon>
        <taxon>Embryophyta</taxon>
        <taxon>Tracheophyta</taxon>
        <taxon>Spermatophyta</taxon>
        <taxon>Magnoliopsida</taxon>
        <taxon>eudicotyledons</taxon>
        <taxon>Gunneridae</taxon>
        <taxon>Pentapetalae</taxon>
        <taxon>asterids</taxon>
        <taxon>lamiids</taxon>
        <taxon>Gentianales</taxon>
        <taxon>Apocynaceae</taxon>
        <taxon>Rauvolfioideae</taxon>
        <taxon>Vinceae</taxon>
        <taxon>Catharanthinae</taxon>
        <taxon>Catharanthus</taxon>
    </lineage>
</organism>
<dbReference type="Proteomes" id="UP001060085">
    <property type="component" value="Linkage Group LG02"/>
</dbReference>
<evidence type="ECO:0000313" key="2">
    <source>
        <dbReference type="Proteomes" id="UP001060085"/>
    </source>
</evidence>
<name>A0ACC0BZI0_CATRO</name>
<keyword evidence="2" id="KW-1185">Reference proteome</keyword>
<comment type="caution">
    <text evidence="1">The sequence shown here is derived from an EMBL/GenBank/DDBJ whole genome shotgun (WGS) entry which is preliminary data.</text>
</comment>
<sequence>MFEYYLKFVFDLHKLYNEEATKDSVKNIPLLILKGLQPAVEELIPYSEHRFCARHLHNNLTRVYPGDAIKDMLWKCAKATYCNKFEAKLKNLRGFDEGAYNWLQSSASPEHWSKSYFREDTQCDILLNNHSEVFNKNILAVRSKFIPGLLEGIRMYLMLRLQKQRQWISRKKRRICPHIMKRLEKLKNASAMYYASYSRGRKFQVTQMDMEQFALDTQDRTCTCH</sequence>
<proteinExistence type="predicted"/>
<protein>
    <submittedName>
        <fullName evidence="1">Uncharacterized protein</fullName>
    </submittedName>
</protein>